<keyword evidence="5" id="KW-0411">Iron-sulfur</keyword>
<dbReference type="CDD" id="cd01335">
    <property type="entry name" value="Radical_SAM"/>
    <property type="match status" value="1"/>
</dbReference>
<dbReference type="PANTHER" id="PTHR21180:SF9">
    <property type="entry name" value="TYPE II SECRETION SYSTEM PROTEIN K"/>
    <property type="match status" value="1"/>
</dbReference>
<dbReference type="NCBIfam" id="TIGR03916">
    <property type="entry name" value="rSAM_link_UDG"/>
    <property type="match status" value="1"/>
</dbReference>
<protein>
    <submittedName>
        <fullName evidence="7">Putative DNA modification/repair radical SAM protein</fullName>
    </submittedName>
</protein>
<feature type="domain" description="Radical SAM core" evidence="6">
    <location>
        <begin position="72"/>
        <end position="298"/>
    </location>
</feature>
<dbReference type="SFLD" id="SFLDG01102">
    <property type="entry name" value="Uncharacterised_Radical_SAM_Su"/>
    <property type="match status" value="1"/>
</dbReference>
<evidence type="ECO:0000256" key="1">
    <source>
        <dbReference type="ARBA" id="ARBA00001966"/>
    </source>
</evidence>
<name>A0A2N7PI90_9BACT</name>
<dbReference type="SUPFAM" id="SSF47781">
    <property type="entry name" value="RuvA domain 2-like"/>
    <property type="match status" value="1"/>
</dbReference>
<dbReference type="SUPFAM" id="SSF102114">
    <property type="entry name" value="Radical SAM enzymes"/>
    <property type="match status" value="1"/>
</dbReference>
<comment type="caution">
    <text evidence="7">The sequence shown here is derived from an EMBL/GenBank/DDBJ whole genome shotgun (WGS) entry which is preliminary data.</text>
</comment>
<proteinExistence type="predicted"/>
<evidence type="ECO:0000259" key="6">
    <source>
        <dbReference type="PROSITE" id="PS51918"/>
    </source>
</evidence>
<dbReference type="InterPro" id="IPR013785">
    <property type="entry name" value="Aldolase_TIM"/>
</dbReference>
<reference evidence="7 8" key="1">
    <citation type="submission" date="2018-01" db="EMBL/GenBank/DDBJ databases">
        <title>Metagenomic assembled genomes from two thermal pools in the Uzon Caldera, Kamchatka, Russia.</title>
        <authorList>
            <person name="Wilkins L."/>
            <person name="Ettinger C."/>
        </authorList>
    </citation>
    <scope>NUCLEOTIDE SEQUENCE [LARGE SCALE GENOMIC DNA]</scope>
    <source>
        <strain evidence="7">ZAV-15</strain>
    </source>
</reference>
<dbReference type="Gene3D" id="3.20.20.70">
    <property type="entry name" value="Aldolase class I"/>
    <property type="match status" value="1"/>
</dbReference>
<dbReference type="Proteomes" id="UP000235731">
    <property type="component" value="Unassembled WGS sequence"/>
</dbReference>
<dbReference type="SFLD" id="SFLDS00029">
    <property type="entry name" value="Radical_SAM"/>
    <property type="match status" value="1"/>
</dbReference>
<keyword evidence="3" id="KW-0479">Metal-binding</keyword>
<dbReference type="Pfam" id="PF04055">
    <property type="entry name" value="Radical_SAM"/>
    <property type="match status" value="1"/>
</dbReference>
<accession>A0A2N7PI90</accession>
<evidence type="ECO:0000256" key="2">
    <source>
        <dbReference type="ARBA" id="ARBA00022691"/>
    </source>
</evidence>
<dbReference type="InterPro" id="IPR058240">
    <property type="entry name" value="rSAM_sf"/>
</dbReference>
<dbReference type="PANTHER" id="PTHR21180">
    <property type="entry name" value="ENDONUCLEASE/EXONUCLEASE/PHOSPHATASE FAMILY DOMAIN-CONTAINING PROTEIN 1"/>
    <property type="match status" value="1"/>
</dbReference>
<dbReference type="InterPro" id="IPR007197">
    <property type="entry name" value="rSAM"/>
</dbReference>
<dbReference type="PROSITE" id="PS51918">
    <property type="entry name" value="RADICAL_SAM"/>
    <property type="match status" value="1"/>
</dbReference>
<evidence type="ECO:0000256" key="3">
    <source>
        <dbReference type="ARBA" id="ARBA00022723"/>
    </source>
</evidence>
<dbReference type="GO" id="GO:0046872">
    <property type="term" value="F:metal ion binding"/>
    <property type="evidence" value="ECO:0007669"/>
    <property type="project" value="UniProtKB-KW"/>
</dbReference>
<dbReference type="AlphaFoldDB" id="A0A2N7PI90"/>
<evidence type="ECO:0000313" key="8">
    <source>
        <dbReference type="Proteomes" id="UP000235731"/>
    </source>
</evidence>
<sequence>MLKEFSQGVNQNLSKRSSPQVLTKKDLLSKLSILAISARYDNSCSSSGARRESHPYGLGNTHLSGICHTWSADGRCISLLKILMTNICINDCKYCVNRIKNDVPRAILTPEEIAYLTVEFYRRNYIEGLFLSSGIIKDPDYTMELMLRAVKLLRKKYYFNGYIHLKLIPGASRELVAEAFLLADRVSSNLEIAKEENLKCLAPQKSFSLLYTPLRIVRELYKEKNLKTPASTQLIVGATPETDKDILSLAKELYQKKLVRRVYYSAYIPVNEDKDLPAINEPPFLREHRLYQADWLLRFYGFSLEELFAEEEFLSLEMDPKLAWSLRNLHFFPIELTKADYWELVRVPGIGPVSAKKIIRARKEGPLTEESLKKLGIPLKRAKYFITLRGKPLFKTTKFSEKIIKNQLVETQLNLFKELSVYADCSL</sequence>
<evidence type="ECO:0000256" key="4">
    <source>
        <dbReference type="ARBA" id="ARBA00023004"/>
    </source>
</evidence>
<organism evidence="7 8">
    <name type="scientific">Caldimicrobium thiodismutans</name>
    <dbReference type="NCBI Taxonomy" id="1653476"/>
    <lineage>
        <taxon>Bacteria</taxon>
        <taxon>Pseudomonadati</taxon>
        <taxon>Thermodesulfobacteriota</taxon>
        <taxon>Thermodesulfobacteria</taxon>
        <taxon>Thermodesulfobacteriales</taxon>
        <taxon>Thermodesulfobacteriaceae</taxon>
        <taxon>Caldimicrobium</taxon>
    </lineage>
</organism>
<dbReference type="InterPro" id="IPR010994">
    <property type="entry name" value="RuvA_2-like"/>
</dbReference>
<evidence type="ECO:0000256" key="5">
    <source>
        <dbReference type="ARBA" id="ARBA00023014"/>
    </source>
</evidence>
<dbReference type="InterPro" id="IPR023874">
    <property type="entry name" value="DNA_rSAM_put"/>
</dbReference>
<dbReference type="GO" id="GO:0051536">
    <property type="term" value="F:iron-sulfur cluster binding"/>
    <property type="evidence" value="ECO:0007669"/>
    <property type="project" value="UniProtKB-KW"/>
</dbReference>
<dbReference type="InterPro" id="IPR051675">
    <property type="entry name" value="Endo/Exo/Phosphatase_dom_1"/>
</dbReference>
<keyword evidence="4" id="KW-0408">Iron</keyword>
<evidence type="ECO:0000313" key="7">
    <source>
        <dbReference type="EMBL" id="PMP61290.1"/>
    </source>
</evidence>
<gene>
    <name evidence="7" type="ORF">C0197_05950</name>
</gene>
<keyword evidence="2" id="KW-0949">S-adenosyl-L-methionine</keyword>
<comment type="cofactor">
    <cofactor evidence="1">
        <name>[4Fe-4S] cluster</name>
        <dbReference type="ChEBI" id="CHEBI:49883"/>
    </cofactor>
</comment>
<dbReference type="EMBL" id="PNIE01000090">
    <property type="protein sequence ID" value="PMP61290.1"/>
    <property type="molecule type" value="Genomic_DNA"/>
</dbReference>
<dbReference type="GO" id="GO:0003824">
    <property type="term" value="F:catalytic activity"/>
    <property type="evidence" value="ECO:0007669"/>
    <property type="project" value="InterPro"/>
</dbReference>